<sequence>MHWPVQACDPQGPETRACKVERRCQATARSPRRPTQPTEERRRAPPQTWLSRYSARNRSWCQSAGLLWSQVGTGLLDDRSRMLKVVGRSGEWMRIEAEASRRVSATTSCTLPNQARRLFGHRM</sequence>
<evidence type="ECO:0000313" key="2">
    <source>
        <dbReference type="EMBL" id="KAF2143162.1"/>
    </source>
</evidence>
<keyword evidence="3" id="KW-1185">Reference proteome</keyword>
<dbReference type="AlphaFoldDB" id="A0A6A6BG75"/>
<dbReference type="EMBL" id="ML995482">
    <property type="protein sequence ID" value="KAF2143162.1"/>
    <property type="molecule type" value="Genomic_DNA"/>
</dbReference>
<name>A0A6A6BG75_9PEZI</name>
<evidence type="ECO:0000256" key="1">
    <source>
        <dbReference type="SAM" id="MobiDB-lite"/>
    </source>
</evidence>
<accession>A0A6A6BG75</accession>
<feature type="region of interest" description="Disordered" evidence="1">
    <location>
        <begin position="1"/>
        <end position="48"/>
    </location>
</feature>
<evidence type="ECO:0000313" key="3">
    <source>
        <dbReference type="Proteomes" id="UP000799438"/>
    </source>
</evidence>
<dbReference type="GeneID" id="54293239"/>
<reference evidence="2" key="1">
    <citation type="journal article" date="2020" name="Stud. Mycol.">
        <title>101 Dothideomycetes genomes: a test case for predicting lifestyles and emergence of pathogens.</title>
        <authorList>
            <person name="Haridas S."/>
            <person name="Albert R."/>
            <person name="Binder M."/>
            <person name="Bloem J."/>
            <person name="Labutti K."/>
            <person name="Salamov A."/>
            <person name="Andreopoulos B."/>
            <person name="Baker S."/>
            <person name="Barry K."/>
            <person name="Bills G."/>
            <person name="Bluhm B."/>
            <person name="Cannon C."/>
            <person name="Castanera R."/>
            <person name="Culley D."/>
            <person name="Daum C."/>
            <person name="Ezra D."/>
            <person name="Gonzalez J."/>
            <person name="Henrissat B."/>
            <person name="Kuo A."/>
            <person name="Liang C."/>
            <person name="Lipzen A."/>
            <person name="Lutzoni F."/>
            <person name="Magnuson J."/>
            <person name="Mondo S."/>
            <person name="Nolan M."/>
            <person name="Ohm R."/>
            <person name="Pangilinan J."/>
            <person name="Park H.-J."/>
            <person name="Ramirez L."/>
            <person name="Alfaro M."/>
            <person name="Sun H."/>
            <person name="Tritt A."/>
            <person name="Yoshinaga Y."/>
            <person name="Zwiers L.-H."/>
            <person name="Turgeon B."/>
            <person name="Goodwin S."/>
            <person name="Spatafora J."/>
            <person name="Crous P."/>
            <person name="Grigoriev I."/>
        </authorList>
    </citation>
    <scope>NUCLEOTIDE SEQUENCE</scope>
    <source>
        <strain evidence="2">CBS 121167</strain>
    </source>
</reference>
<organism evidence="2 3">
    <name type="scientific">Aplosporella prunicola CBS 121167</name>
    <dbReference type="NCBI Taxonomy" id="1176127"/>
    <lineage>
        <taxon>Eukaryota</taxon>
        <taxon>Fungi</taxon>
        <taxon>Dikarya</taxon>
        <taxon>Ascomycota</taxon>
        <taxon>Pezizomycotina</taxon>
        <taxon>Dothideomycetes</taxon>
        <taxon>Dothideomycetes incertae sedis</taxon>
        <taxon>Botryosphaeriales</taxon>
        <taxon>Aplosporellaceae</taxon>
        <taxon>Aplosporella</taxon>
    </lineage>
</organism>
<gene>
    <name evidence="2" type="ORF">K452DRAFT_167174</name>
</gene>
<proteinExistence type="predicted"/>
<dbReference type="Proteomes" id="UP000799438">
    <property type="component" value="Unassembled WGS sequence"/>
</dbReference>
<dbReference type="RefSeq" id="XP_033398874.1">
    <property type="nucleotide sequence ID" value="XM_033535743.1"/>
</dbReference>
<protein>
    <submittedName>
        <fullName evidence="2">Uncharacterized protein</fullName>
    </submittedName>
</protein>